<keyword evidence="2" id="KW-1185">Reference proteome</keyword>
<dbReference type="EMBL" id="SUMC01000009">
    <property type="protein sequence ID" value="TKA11180.1"/>
    <property type="molecule type" value="Genomic_DNA"/>
</dbReference>
<comment type="caution">
    <text evidence="1">The sequence shown here is derived from an EMBL/GenBank/DDBJ whole genome shotgun (WGS) entry which is preliminary data.</text>
</comment>
<name>A0A4U0SML9_9ACTN</name>
<dbReference type="OrthoDB" id="4285897at2"/>
<proteinExistence type="predicted"/>
<organism evidence="1 2">
    <name type="scientific">Actinacidiphila oryziradicis</name>
    <dbReference type="NCBI Taxonomy" id="2571141"/>
    <lineage>
        <taxon>Bacteria</taxon>
        <taxon>Bacillati</taxon>
        <taxon>Actinomycetota</taxon>
        <taxon>Actinomycetes</taxon>
        <taxon>Kitasatosporales</taxon>
        <taxon>Streptomycetaceae</taxon>
        <taxon>Actinacidiphila</taxon>
    </lineage>
</organism>
<dbReference type="Proteomes" id="UP000305778">
    <property type="component" value="Unassembled WGS sequence"/>
</dbReference>
<protein>
    <submittedName>
        <fullName evidence="1">Iron-containing alcohol dehydrogenase</fullName>
    </submittedName>
</protein>
<gene>
    <name evidence="1" type="ORF">FCI23_12520</name>
</gene>
<reference evidence="1 2" key="1">
    <citation type="submission" date="2019-04" db="EMBL/GenBank/DDBJ databases">
        <title>Streptomyces oryziradicis sp. nov., a novel actinomycete isolated from rhizosphere soil of rice (Oryza sativa L.).</title>
        <authorList>
            <person name="Li C."/>
        </authorList>
    </citation>
    <scope>NUCLEOTIDE SEQUENCE [LARGE SCALE GENOMIC DNA]</scope>
    <source>
        <strain evidence="1 2">NEAU-C40</strain>
    </source>
</reference>
<sequence>MGDSRTPEMWHCRLLYSAKPAVVTALRELRERTPYPQGLEDYLVPATDDETLVSLAFKIESLRTWRRRG</sequence>
<evidence type="ECO:0000313" key="1">
    <source>
        <dbReference type="EMBL" id="TKA11180.1"/>
    </source>
</evidence>
<dbReference type="AlphaFoldDB" id="A0A4U0SML9"/>
<evidence type="ECO:0000313" key="2">
    <source>
        <dbReference type="Proteomes" id="UP000305778"/>
    </source>
</evidence>
<accession>A0A4U0SML9</accession>